<accession>A0A8S1PZZ1</accession>
<comment type="caution">
    <text evidence="1">The sequence shown here is derived from an EMBL/GenBank/DDBJ whole genome shotgun (WGS) entry which is preliminary data.</text>
</comment>
<organism evidence="1 2">
    <name type="scientific">Paramecium sonneborni</name>
    <dbReference type="NCBI Taxonomy" id="65129"/>
    <lineage>
        <taxon>Eukaryota</taxon>
        <taxon>Sar</taxon>
        <taxon>Alveolata</taxon>
        <taxon>Ciliophora</taxon>
        <taxon>Intramacronucleata</taxon>
        <taxon>Oligohymenophorea</taxon>
        <taxon>Peniculida</taxon>
        <taxon>Parameciidae</taxon>
        <taxon>Paramecium</taxon>
    </lineage>
</organism>
<gene>
    <name evidence="1" type="ORF">PSON_ATCC_30995.1.T0910125</name>
</gene>
<dbReference type="GO" id="GO:0006886">
    <property type="term" value="P:intracellular protein transport"/>
    <property type="evidence" value="ECO:0007669"/>
    <property type="project" value="InterPro"/>
</dbReference>
<dbReference type="GO" id="GO:0090522">
    <property type="term" value="P:vesicle tethering involved in exocytosis"/>
    <property type="evidence" value="ECO:0007669"/>
    <property type="project" value="InterPro"/>
</dbReference>
<dbReference type="GO" id="GO:0006893">
    <property type="term" value="P:Golgi to plasma membrane transport"/>
    <property type="evidence" value="ECO:0007669"/>
    <property type="project" value="TreeGrafter"/>
</dbReference>
<keyword evidence="2" id="KW-1185">Reference proteome</keyword>
<dbReference type="AlphaFoldDB" id="A0A8S1PZZ1"/>
<evidence type="ECO:0000313" key="2">
    <source>
        <dbReference type="Proteomes" id="UP000692954"/>
    </source>
</evidence>
<dbReference type="PANTHER" id="PTHR12702:SF0">
    <property type="entry name" value="EXOCYST COMPLEX COMPONENT 6"/>
    <property type="match status" value="1"/>
</dbReference>
<dbReference type="PANTHER" id="PTHR12702">
    <property type="entry name" value="SEC15"/>
    <property type="match status" value="1"/>
</dbReference>
<name>A0A8S1PZZ1_9CILI</name>
<dbReference type="OrthoDB" id="10267033at2759"/>
<dbReference type="GO" id="GO:0016020">
    <property type="term" value="C:membrane"/>
    <property type="evidence" value="ECO:0007669"/>
    <property type="project" value="TreeGrafter"/>
</dbReference>
<proteinExistence type="predicted"/>
<dbReference type="Proteomes" id="UP000692954">
    <property type="component" value="Unassembled WGS sequence"/>
</dbReference>
<dbReference type="InterPro" id="IPR007225">
    <property type="entry name" value="EXOC6/Sec15"/>
</dbReference>
<sequence length="755" mass="88938">MSDSDDSVTELQEESDKAEVIQYFSTNYAKVISNFRQYYETRNQMSSIVMKMNAFENKIDKVKKSNLYDIREISNKTNLIINLTKLQNMLLQIKNNITHGQKAIMNIKQDKHTAAIRAIQKLDSKHLTDFVSNLQQLITNKVQIEANTKIQQWVELSKQQQIDMGLSVIQNCEQLQMVNSQFARISLFQPDVRSSIVMRQSTVGRVSMIRQSIVRQSIVRQSMVPNPNRVSFFTQFKQQQTQNMQVSRQSQLNQSIMDQSQQMLHESLIEPNAWEFQIDYSQLKLPQMIYENLNQKLSFYQQLKQSRIKFLQYVCGNENRQGMNDFRNYLACILGFVLMDLELNKSFKDYEEMNLVVLENVKLIEKQIKNSFITFDLRDLLQIKKEIQLFSVALAKLHQYQLSNQINKCLNDQFLVYSNRRIEEIKKSLTKSIQSDNGYPLTLQNKEQFDLLCTIIKCPQNKKLELPISQFVQDAVYQINLFIEGSITYLQSLNEYFDQNVIFYMDTLFIAICDIIKNYVQQCDDFMLLVQATVNFNHLELSIQYYKKNIESLLQVTQTKEMECQNHFKNTRYFCEEALQNAINQKIILPQMDWAPSIPHKGPHDYFIMINGYYESIIGTLQLMVPQFIESSIYLTFKYLNKLIWKQLLETKAFNIIGLFNLEVDLQSFLKVCNQQMFPESSKEIIQFLNLFLVDIPASYLDNQKRQANYCYLEVPKLLKIFPKYKKVVYNKLPVVRKREVDAVIKKIQENLQAF</sequence>
<dbReference type="EMBL" id="CAJJDN010000091">
    <property type="protein sequence ID" value="CAD8108545.1"/>
    <property type="molecule type" value="Genomic_DNA"/>
</dbReference>
<reference evidence="1" key="1">
    <citation type="submission" date="2021-01" db="EMBL/GenBank/DDBJ databases">
        <authorList>
            <consortium name="Genoscope - CEA"/>
            <person name="William W."/>
        </authorList>
    </citation>
    <scope>NUCLEOTIDE SEQUENCE</scope>
</reference>
<protein>
    <submittedName>
        <fullName evidence="1">Uncharacterized protein</fullName>
    </submittedName>
</protein>
<dbReference type="GO" id="GO:0000145">
    <property type="term" value="C:exocyst"/>
    <property type="evidence" value="ECO:0007669"/>
    <property type="project" value="TreeGrafter"/>
</dbReference>
<evidence type="ECO:0000313" key="1">
    <source>
        <dbReference type="EMBL" id="CAD8108545.1"/>
    </source>
</evidence>